<sequence>MVSIAEDARWMRLALALGRRGQGRCWPNPAVGCVIVKQGRVLGRGWTQPGGRPHAEVVALAQAGDAAHGATAYVSLEPCNHYGQTPPCSEALVAASVARVVIAATDPDPRTDGGGAARLRAAGIAVETGLLEDEAARDHRGFFSKLRAGRPALTLKLAASLDGRIATATGESQWITGPEARRWVHGQRARHDAVMVGAGTARADDPSLTVRGLGIAHQPVRVVLSRRLDIPVDSHLGRTAREVPVWLCHGADAPETARALWRDAGARLIEVATGPGGQLDLSAAMVALGGAGLTRVFCEGGGSLAAGLIAGDLVDDLAVVSAGLTLGAEGTPAVGAMGVAALSEATRFRLVETRDLGGDALSLWVREAG</sequence>
<dbReference type="InterPro" id="IPR024072">
    <property type="entry name" value="DHFR-like_dom_sf"/>
</dbReference>
<evidence type="ECO:0000256" key="1">
    <source>
        <dbReference type="ARBA" id="ARBA00002151"/>
    </source>
</evidence>
<keyword evidence="15" id="KW-1185">Reference proteome</keyword>
<dbReference type="RefSeq" id="WP_259550294.1">
    <property type="nucleotide sequence ID" value="NZ_BAABHW010000002.1"/>
</dbReference>
<evidence type="ECO:0000313" key="14">
    <source>
        <dbReference type="EMBL" id="GAA5072556.1"/>
    </source>
</evidence>
<evidence type="ECO:0000256" key="4">
    <source>
        <dbReference type="ARBA" id="ARBA00005259"/>
    </source>
</evidence>
<comment type="similarity">
    <text evidence="5 12">In the C-terminal section; belongs to the HTP reductase family.</text>
</comment>
<dbReference type="InterPro" id="IPR002125">
    <property type="entry name" value="CMP_dCMP_dom"/>
</dbReference>
<dbReference type="NCBIfam" id="TIGR00326">
    <property type="entry name" value="eubact_ribD"/>
    <property type="match status" value="1"/>
</dbReference>
<comment type="catalytic activity">
    <reaction evidence="12">
        <text>5-amino-6-(5-phospho-D-ribitylamino)uracil + NADP(+) = 5-amino-6-(5-phospho-D-ribosylamino)uracil + NADPH + H(+)</text>
        <dbReference type="Rhea" id="RHEA:17845"/>
        <dbReference type="ChEBI" id="CHEBI:15378"/>
        <dbReference type="ChEBI" id="CHEBI:57783"/>
        <dbReference type="ChEBI" id="CHEBI:58349"/>
        <dbReference type="ChEBI" id="CHEBI:58421"/>
        <dbReference type="ChEBI" id="CHEBI:58453"/>
        <dbReference type="EC" id="1.1.1.193"/>
    </reaction>
</comment>
<dbReference type="SUPFAM" id="SSF53927">
    <property type="entry name" value="Cytidine deaminase-like"/>
    <property type="match status" value="1"/>
</dbReference>
<reference evidence="15" key="1">
    <citation type="journal article" date="2019" name="Int. J. Syst. Evol. Microbiol.">
        <title>The Global Catalogue of Microorganisms (GCM) 10K type strain sequencing project: providing services to taxonomists for standard genome sequencing and annotation.</title>
        <authorList>
            <consortium name="The Broad Institute Genomics Platform"/>
            <consortium name="The Broad Institute Genome Sequencing Center for Infectious Disease"/>
            <person name="Wu L."/>
            <person name="Ma J."/>
        </authorList>
    </citation>
    <scope>NUCLEOTIDE SEQUENCE [LARGE SCALE GENOMIC DNA]</scope>
    <source>
        <strain evidence="15">JCM 18015</strain>
    </source>
</reference>
<keyword evidence="7 12" id="KW-0479">Metal-binding</keyword>
<evidence type="ECO:0000256" key="2">
    <source>
        <dbReference type="ARBA" id="ARBA00004882"/>
    </source>
</evidence>
<organism evidence="14 15">
    <name type="scientific">[Roseibacterium] beibuensis</name>
    <dbReference type="NCBI Taxonomy" id="1193142"/>
    <lineage>
        <taxon>Bacteria</taxon>
        <taxon>Pseudomonadati</taxon>
        <taxon>Pseudomonadota</taxon>
        <taxon>Alphaproteobacteria</taxon>
        <taxon>Rhodobacterales</taxon>
        <taxon>Roseobacteraceae</taxon>
        <taxon>Roseicyclus</taxon>
    </lineage>
</organism>
<evidence type="ECO:0000256" key="3">
    <source>
        <dbReference type="ARBA" id="ARBA00004910"/>
    </source>
</evidence>
<dbReference type="PIRSF" id="PIRSF006769">
    <property type="entry name" value="RibD"/>
    <property type="match status" value="1"/>
</dbReference>
<dbReference type="InterPro" id="IPR016193">
    <property type="entry name" value="Cytidine_deaminase-like"/>
</dbReference>
<evidence type="ECO:0000256" key="7">
    <source>
        <dbReference type="ARBA" id="ARBA00022723"/>
    </source>
</evidence>
<comment type="pathway">
    <text evidence="3 12">Cofactor biosynthesis; riboflavin biosynthesis; 5-amino-6-(D-ribitylamino)uracil from GTP: step 3/4.</text>
</comment>
<comment type="pathway">
    <text evidence="2 12">Cofactor biosynthesis; riboflavin biosynthesis; 5-amino-6-(D-ribitylamino)uracil from GTP: step 2/4.</text>
</comment>
<dbReference type="NCBIfam" id="TIGR00227">
    <property type="entry name" value="ribD_Cterm"/>
    <property type="match status" value="1"/>
</dbReference>
<keyword evidence="8 12" id="KW-0862">Zinc</keyword>
<evidence type="ECO:0000256" key="8">
    <source>
        <dbReference type="ARBA" id="ARBA00022833"/>
    </source>
</evidence>
<comment type="function">
    <text evidence="1 12">Converts 2,5-diamino-6-(ribosylamino)-4(3h)-pyrimidinone 5'-phosphate into 5-amino-6-(ribosylamino)-2,4(1h,3h)-pyrimidinedione 5'-phosphate.</text>
</comment>
<dbReference type="InterPro" id="IPR002734">
    <property type="entry name" value="RibDG_C"/>
</dbReference>
<dbReference type="InterPro" id="IPR004794">
    <property type="entry name" value="Eubact_RibD"/>
</dbReference>
<evidence type="ECO:0000256" key="5">
    <source>
        <dbReference type="ARBA" id="ARBA00007417"/>
    </source>
</evidence>
<dbReference type="PANTHER" id="PTHR38011:SF7">
    <property type="entry name" value="2,5-DIAMINO-6-RIBOSYLAMINO-4(3H)-PYRIMIDINONE 5'-PHOSPHATE REDUCTASE"/>
    <property type="match status" value="1"/>
</dbReference>
<keyword evidence="12" id="KW-0378">Hydrolase</keyword>
<keyword evidence="10 12" id="KW-0560">Oxidoreductase</keyword>
<name>A0ABP9LCI5_9RHOB</name>
<keyword evidence="6 12" id="KW-0686">Riboflavin biosynthesis</keyword>
<evidence type="ECO:0000256" key="9">
    <source>
        <dbReference type="ARBA" id="ARBA00022857"/>
    </source>
</evidence>
<evidence type="ECO:0000256" key="12">
    <source>
        <dbReference type="PIRNR" id="PIRNR006769"/>
    </source>
</evidence>
<evidence type="ECO:0000259" key="13">
    <source>
        <dbReference type="PROSITE" id="PS51747"/>
    </source>
</evidence>
<keyword evidence="11" id="KW-0511">Multifunctional enzyme</keyword>
<dbReference type="InterPro" id="IPR016192">
    <property type="entry name" value="APOBEC/CMP_deaminase_Zn-bd"/>
</dbReference>
<comment type="catalytic activity">
    <reaction evidence="12">
        <text>2,5-diamino-6-hydroxy-4-(5-phosphoribosylamino)-pyrimidine + H2O + H(+) = 5-amino-6-(5-phospho-D-ribosylamino)uracil + NH4(+)</text>
        <dbReference type="Rhea" id="RHEA:21868"/>
        <dbReference type="ChEBI" id="CHEBI:15377"/>
        <dbReference type="ChEBI" id="CHEBI:15378"/>
        <dbReference type="ChEBI" id="CHEBI:28938"/>
        <dbReference type="ChEBI" id="CHEBI:58453"/>
        <dbReference type="ChEBI" id="CHEBI:58614"/>
        <dbReference type="EC" id="3.5.4.26"/>
    </reaction>
</comment>
<dbReference type="InterPro" id="IPR050765">
    <property type="entry name" value="Riboflavin_Biosynth_HTPR"/>
</dbReference>
<dbReference type="PANTHER" id="PTHR38011">
    <property type="entry name" value="DIHYDROFOLATE REDUCTASE FAMILY PROTEIN (AFU_ORTHOLOGUE AFUA_8G06820)"/>
    <property type="match status" value="1"/>
</dbReference>
<comment type="similarity">
    <text evidence="4 12">In the N-terminal section; belongs to the cytidine and deoxycytidylate deaminase family.</text>
</comment>
<dbReference type="PROSITE" id="PS00903">
    <property type="entry name" value="CYT_DCMP_DEAMINASES_1"/>
    <property type="match status" value="1"/>
</dbReference>
<dbReference type="Pfam" id="PF00383">
    <property type="entry name" value="dCMP_cyt_deam_1"/>
    <property type="match status" value="1"/>
</dbReference>
<evidence type="ECO:0000256" key="6">
    <source>
        <dbReference type="ARBA" id="ARBA00022619"/>
    </source>
</evidence>
<evidence type="ECO:0000313" key="15">
    <source>
        <dbReference type="Proteomes" id="UP001499910"/>
    </source>
</evidence>
<dbReference type="Proteomes" id="UP001499910">
    <property type="component" value="Unassembled WGS sequence"/>
</dbReference>
<evidence type="ECO:0000256" key="10">
    <source>
        <dbReference type="ARBA" id="ARBA00023002"/>
    </source>
</evidence>
<comment type="cofactor">
    <cofactor evidence="12">
        <name>Zn(2+)</name>
        <dbReference type="ChEBI" id="CHEBI:29105"/>
    </cofactor>
    <text evidence="12">Binds 1 zinc ion.</text>
</comment>
<dbReference type="InterPro" id="IPR011549">
    <property type="entry name" value="RibD_C"/>
</dbReference>
<dbReference type="Gene3D" id="3.40.430.10">
    <property type="entry name" value="Dihydrofolate Reductase, subunit A"/>
    <property type="match status" value="1"/>
</dbReference>
<comment type="caution">
    <text evidence="14">The sequence shown here is derived from an EMBL/GenBank/DDBJ whole genome shotgun (WGS) entry which is preliminary data.</text>
</comment>
<dbReference type="EC" id="3.5.4.26" evidence="12"/>
<gene>
    <name evidence="14" type="primary">ribD</name>
    <name evidence="14" type="ORF">GCM10023209_17460</name>
</gene>
<evidence type="ECO:0000256" key="11">
    <source>
        <dbReference type="ARBA" id="ARBA00023268"/>
    </source>
</evidence>
<dbReference type="SUPFAM" id="SSF53597">
    <property type="entry name" value="Dihydrofolate reductase-like"/>
    <property type="match status" value="1"/>
</dbReference>
<dbReference type="PROSITE" id="PS51747">
    <property type="entry name" value="CYT_DCMP_DEAMINASES_2"/>
    <property type="match status" value="1"/>
</dbReference>
<dbReference type="Gene3D" id="3.40.140.10">
    <property type="entry name" value="Cytidine Deaminase, domain 2"/>
    <property type="match status" value="1"/>
</dbReference>
<protein>
    <recommendedName>
        <fullName evidence="12">Riboflavin biosynthesis protein RibD</fullName>
    </recommendedName>
    <domain>
        <recommendedName>
            <fullName evidence="12">Diaminohydroxyphosphoribosylaminopyrimidine deaminase</fullName>
            <shortName evidence="12">DRAP deaminase</shortName>
            <ecNumber evidence="12">3.5.4.26</ecNumber>
        </recommendedName>
        <alternativeName>
            <fullName evidence="12">Riboflavin-specific deaminase</fullName>
        </alternativeName>
    </domain>
    <domain>
        <recommendedName>
            <fullName evidence="12">5-amino-6-(5-phosphoribosylamino)uracil reductase</fullName>
            <ecNumber evidence="12">1.1.1.193</ecNumber>
        </recommendedName>
        <alternativeName>
            <fullName evidence="12">HTP reductase</fullName>
        </alternativeName>
    </domain>
</protein>
<proteinExistence type="inferred from homology"/>
<dbReference type="Pfam" id="PF01872">
    <property type="entry name" value="RibD_C"/>
    <property type="match status" value="1"/>
</dbReference>
<accession>A0ABP9LCI5</accession>
<dbReference type="EMBL" id="BAABHW010000002">
    <property type="protein sequence ID" value="GAA5072556.1"/>
    <property type="molecule type" value="Genomic_DNA"/>
</dbReference>
<dbReference type="EC" id="1.1.1.193" evidence="12"/>
<keyword evidence="9 12" id="KW-0521">NADP</keyword>
<dbReference type="CDD" id="cd01284">
    <property type="entry name" value="Riboflavin_deaminase-reductase"/>
    <property type="match status" value="1"/>
</dbReference>
<feature type="domain" description="CMP/dCMP-type deaminase" evidence="13">
    <location>
        <begin position="5"/>
        <end position="127"/>
    </location>
</feature>